<keyword evidence="5" id="KW-0150">Chloroplast</keyword>
<dbReference type="EMBL" id="KU892652">
    <property type="protein sequence ID" value="AOV83632.1"/>
    <property type="molecule type" value="Genomic_DNA"/>
</dbReference>
<dbReference type="GO" id="GO:0009536">
    <property type="term" value="C:plastid"/>
    <property type="evidence" value="ECO:0007669"/>
    <property type="project" value="UniProtKB-SubCell"/>
</dbReference>
<name>A0A2H4FG06_9FLOR</name>
<evidence type="ECO:0000256" key="3">
    <source>
        <dbReference type="ARBA" id="ARBA00021585"/>
    </source>
</evidence>
<comment type="subcellular location">
    <subcellularLocation>
        <location evidence="1">Plastid</location>
    </subcellularLocation>
</comment>
<keyword evidence="4 5" id="KW-0934">Plastid</keyword>
<proteinExistence type="inferred from homology"/>
<dbReference type="Pfam" id="PF06868">
    <property type="entry name" value="DUF1257"/>
    <property type="match status" value="1"/>
</dbReference>
<sequence>MSHLSRIQTSIKNKEILEKTLKDLKFNYEYKELRNDDSIKPKLISDILVKKNDNLVFTFSWNGDKYSLLADLEFWNLDISCEKLLEQIKQQYSYNSIIQESTKYGFSSIEEHKIQDGSLKIVLQRWNE</sequence>
<reference evidence="5" key="1">
    <citation type="submission" date="2016-03" db="EMBL/GenBank/DDBJ databases">
        <title>Complete plastid genome of Kappaphycus alvarezii.</title>
        <authorList>
            <person name="Zhang L."/>
            <person name="Liu T."/>
            <person name="Liu N."/>
        </authorList>
    </citation>
    <scope>NUCLEOTIDE SEQUENCE</scope>
</reference>
<evidence type="ECO:0000256" key="4">
    <source>
        <dbReference type="ARBA" id="ARBA00022640"/>
    </source>
</evidence>
<gene>
    <name evidence="5" type="primary">ycf35</name>
    <name evidence="5" type="ORF">mogbl026</name>
</gene>
<evidence type="ECO:0000313" key="5">
    <source>
        <dbReference type="EMBL" id="AOV83632.1"/>
    </source>
</evidence>
<dbReference type="InterPro" id="IPR009666">
    <property type="entry name" value="Uncharacterised_Ycf35"/>
</dbReference>
<dbReference type="AlphaFoldDB" id="A0A2H4FG06"/>
<comment type="similarity">
    <text evidence="2">Belongs to the ycf35 family.</text>
</comment>
<dbReference type="PANTHER" id="PTHR39638">
    <property type="entry name" value="YCF35"/>
    <property type="match status" value="1"/>
</dbReference>
<organism evidence="5">
    <name type="scientific">Kappaphycus alvarezii</name>
    <dbReference type="NCBI Taxonomy" id="38544"/>
    <lineage>
        <taxon>Eukaryota</taxon>
        <taxon>Rhodophyta</taxon>
        <taxon>Florideophyceae</taxon>
        <taxon>Rhodymeniophycidae</taxon>
        <taxon>Gigartinales</taxon>
        <taxon>Solieriaceae</taxon>
        <taxon>Kappaphycus</taxon>
    </lineage>
</organism>
<evidence type="ECO:0000256" key="2">
    <source>
        <dbReference type="ARBA" id="ARBA00009068"/>
    </source>
</evidence>
<evidence type="ECO:0000256" key="1">
    <source>
        <dbReference type="ARBA" id="ARBA00004474"/>
    </source>
</evidence>
<accession>A0A2H4FG06</accession>
<protein>
    <recommendedName>
        <fullName evidence="3">Uncharacterized protein ycf35</fullName>
    </recommendedName>
</protein>
<geneLocation type="chloroplast" evidence="5"/>
<dbReference type="PANTHER" id="PTHR39638:SF2">
    <property type="entry name" value="YCF35"/>
    <property type="match status" value="1"/>
</dbReference>